<feature type="domain" description="Nucleotidyl transferase" evidence="3">
    <location>
        <begin position="2"/>
        <end position="128"/>
    </location>
</feature>
<comment type="caution">
    <text evidence="4">The sequence shown here is derived from an EMBL/GenBank/DDBJ whole genome shotgun (WGS) entry which is preliminary data.</text>
</comment>
<sequence length="230" mass="24967">MKAMILAAGRGTRMAPLTDNCPKPLLPLAGKPLIVHHIEKLVAAGITELVINHAWLGHMLEQQLGDGSALGAQIQYSPEARALETGGGILHALPLLTAAGQEPFLLVNGDVWTDWDYQQALQVSLANDLAHVWLVDNPEHNPAGDFTLRDGRVLSGGNIHHDRLTFSGLSVLRPQLFDAQEAGAFPLAPLLRRAMDAGRVGGTHLRQRWVDVGTPQRLTELDDYLRTTAL</sequence>
<dbReference type="InterPro" id="IPR050065">
    <property type="entry name" value="GlmU-like"/>
</dbReference>
<keyword evidence="5" id="KW-1185">Reference proteome</keyword>
<dbReference type="Pfam" id="PF00483">
    <property type="entry name" value="NTP_transferase"/>
    <property type="match status" value="1"/>
</dbReference>
<evidence type="ECO:0000313" key="4">
    <source>
        <dbReference type="EMBL" id="MCT7358228.1"/>
    </source>
</evidence>
<dbReference type="EMBL" id="JAOANI010000012">
    <property type="protein sequence ID" value="MCT7358228.1"/>
    <property type="molecule type" value="Genomic_DNA"/>
</dbReference>
<dbReference type="SUPFAM" id="SSF53448">
    <property type="entry name" value="Nucleotide-diphospho-sugar transferases"/>
    <property type="match status" value="1"/>
</dbReference>
<reference evidence="4" key="2">
    <citation type="submission" date="2022-08" db="EMBL/GenBank/DDBJ databases">
        <authorList>
            <person name="Dong C."/>
        </authorList>
    </citation>
    <scope>NUCLEOTIDE SEQUENCE</scope>
    <source>
        <strain evidence="4">59MF3M-4</strain>
    </source>
</reference>
<evidence type="ECO:0000256" key="1">
    <source>
        <dbReference type="ARBA" id="ARBA00022679"/>
    </source>
</evidence>
<name>A0A9X2WD62_9GAMM</name>
<dbReference type="PANTHER" id="PTHR43584:SF8">
    <property type="entry name" value="N-ACETYLMURAMATE ALPHA-1-PHOSPHATE URIDYLYLTRANSFERASE"/>
    <property type="match status" value="1"/>
</dbReference>
<evidence type="ECO:0000256" key="2">
    <source>
        <dbReference type="ARBA" id="ARBA00022695"/>
    </source>
</evidence>
<dbReference type="InterPro" id="IPR054790">
    <property type="entry name" value="MurU"/>
</dbReference>
<gene>
    <name evidence="4" type="ORF">NYR02_04225</name>
</gene>
<dbReference type="InterPro" id="IPR005835">
    <property type="entry name" value="NTP_transferase_dom"/>
</dbReference>
<dbReference type="Gene3D" id="3.90.550.10">
    <property type="entry name" value="Spore Coat Polysaccharide Biosynthesis Protein SpsA, Chain A"/>
    <property type="match status" value="1"/>
</dbReference>
<organism evidence="4 5">
    <name type="scientific">Thalassolituus pacificus</name>
    <dbReference type="NCBI Taxonomy" id="2975440"/>
    <lineage>
        <taxon>Bacteria</taxon>
        <taxon>Pseudomonadati</taxon>
        <taxon>Pseudomonadota</taxon>
        <taxon>Gammaproteobacteria</taxon>
        <taxon>Oceanospirillales</taxon>
        <taxon>Oceanospirillaceae</taxon>
        <taxon>Thalassolituus</taxon>
    </lineage>
</organism>
<evidence type="ECO:0000259" key="3">
    <source>
        <dbReference type="Pfam" id="PF00483"/>
    </source>
</evidence>
<dbReference type="CDD" id="cd06422">
    <property type="entry name" value="NTP_transferase_like_1"/>
    <property type="match status" value="1"/>
</dbReference>
<dbReference type="PANTHER" id="PTHR43584">
    <property type="entry name" value="NUCLEOTIDYL TRANSFERASE"/>
    <property type="match status" value="1"/>
</dbReference>
<dbReference type="GO" id="GO:0016779">
    <property type="term" value="F:nucleotidyltransferase activity"/>
    <property type="evidence" value="ECO:0007669"/>
    <property type="project" value="UniProtKB-KW"/>
</dbReference>
<keyword evidence="1" id="KW-0808">Transferase</keyword>
<keyword evidence="2" id="KW-0548">Nucleotidyltransferase</keyword>
<proteinExistence type="predicted"/>
<evidence type="ECO:0000313" key="5">
    <source>
        <dbReference type="Proteomes" id="UP001147830"/>
    </source>
</evidence>
<dbReference type="RefSeq" id="WP_260975148.1">
    <property type="nucleotide sequence ID" value="NZ_JAOANI010000012.1"/>
</dbReference>
<dbReference type="NCBIfam" id="NF045761">
    <property type="entry name" value="NAMPUrTaseMurU"/>
    <property type="match status" value="1"/>
</dbReference>
<dbReference type="InterPro" id="IPR029044">
    <property type="entry name" value="Nucleotide-diphossugar_trans"/>
</dbReference>
<reference evidence="4" key="1">
    <citation type="journal article" date="2022" name="Front. Microbiol.">
        <title>Genome-based taxonomic rearrangement of Oceanobacter-related bacteria including the description of Thalassolituus hydrocarbonoclasticus sp. nov. and Thalassolituus pacificus sp. nov. and emended description of the genus Thalassolituus.</title>
        <authorList>
            <person name="Dong C."/>
            <person name="Wei L."/>
            <person name="Wang J."/>
            <person name="Lai Q."/>
            <person name="Huang Z."/>
            <person name="Shao Z."/>
        </authorList>
    </citation>
    <scope>NUCLEOTIDE SEQUENCE</scope>
    <source>
        <strain evidence="4">59MF3M-4</strain>
    </source>
</reference>
<dbReference type="AlphaFoldDB" id="A0A9X2WD62"/>
<protein>
    <submittedName>
        <fullName evidence="4">Nucleotidyltransferase family protein</fullName>
    </submittedName>
</protein>
<dbReference type="Proteomes" id="UP001147830">
    <property type="component" value="Unassembled WGS sequence"/>
</dbReference>
<accession>A0A9X2WD62</accession>